<accession>A0A419SK37</accession>
<dbReference type="PANTHER" id="PTHR46438">
    <property type="entry name" value="ALPHA/BETA-HYDROLASES SUPERFAMILY PROTEIN"/>
    <property type="match status" value="1"/>
</dbReference>
<keyword evidence="3" id="KW-1185">Reference proteome</keyword>
<sequence>MQQVAKPTDCVWQGKYIELDGVRLHYMERGTGQPILLAHGLGSYSYTWRHNIDALASRFRVIAVDLKGFGFSDKPDKPGYSLDAYAQSIKELIQAFGFGKVHFIGSSMGGEIGLRICLDTPQCIDKLVLIGSSGYRDRLSPWIKLVCRLPYRLGVRPFLRRRCTKQILADIVRAAFYNPRALSDEELDRYLAPLMGEAVERSFLRLLREFDFGKRKADYDQISHETLVLAGEHDHVITREDSMRLADQLQHATLHIIPKTGHFMHEERPELVNELILKFLN</sequence>
<evidence type="ECO:0000313" key="2">
    <source>
        <dbReference type="EMBL" id="RKD24342.1"/>
    </source>
</evidence>
<protein>
    <recommendedName>
        <fullName evidence="1">AB hydrolase-1 domain-containing protein</fullName>
    </recommendedName>
</protein>
<dbReference type="AlphaFoldDB" id="A0A419SK37"/>
<dbReference type="SUPFAM" id="SSF53474">
    <property type="entry name" value="alpha/beta-Hydrolases"/>
    <property type="match status" value="1"/>
</dbReference>
<dbReference type="InterPro" id="IPR029058">
    <property type="entry name" value="AB_hydrolase_fold"/>
</dbReference>
<dbReference type="OrthoDB" id="9773293at2"/>
<dbReference type="RefSeq" id="WP_120189637.1">
    <property type="nucleotide sequence ID" value="NZ_MCHY01000008.1"/>
</dbReference>
<feature type="domain" description="AB hydrolase-1" evidence="1">
    <location>
        <begin position="34"/>
        <end position="269"/>
    </location>
</feature>
<dbReference type="PANTHER" id="PTHR46438:SF11">
    <property type="entry name" value="LIPASE-RELATED"/>
    <property type="match status" value="1"/>
</dbReference>
<dbReference type="PRINTS" id="PR00111">
    <property type="entry name" value="ABHYDROLASE"/>
</dbReference>
<comment type="caution">
    <text evidence="2">The sequence shown here is derived from an EMBL/GenBank/DDBJ whole genome shotgun (WGS) entry which is preliminary data.</text>
</comment>
<dbReference type="Gene3D" id="3.40.50.1820">
    <property type="entry name" value="alpha/beta hydrolase"/>
    <property type="match status" value="1"/>
</dbReference>
<gene>
    <name evidence="2" type="ORF">BEP19_08070</name>
</gene>
<dbReference type="Proteomes" id="UP000284219">
    <property type="component" value="Unassembled WGS sequence"/>
</dbReference>
<dbReference type="EMBL" id="MCHY01000008">
    <property type="protein sequence ID" value="RKD24342.1"/>
    <property type="molecule type" value="Genomic_DNA"/>
</dbReference>
<dbReference type="InterPro" id="IPR000639">
    <property type="entry name" value="Epox_hydrolase-like"/>
</dbReference>
<dbReference type="Pfam" id="PF00561">
    <property type="entry name" value="Abhydrolase_1"/>
    <property type="match status" value="1"/>
</dbReference>
<organism evidence="2 3">
    <name type="scientific">Ammoniphilus oxalaticus</name>
    <dbReference type="NCBI Taxonomy" id="66863"/>
    <lineage>
        <taxon>Bacteria</taxon>
        <taxon>Bacillati</taxon>
        <taxon>Bacillota</taxon>
        <taxon>Bacilli</taxon>
        <taxon>Bacillales</taxon>
        <taxon>Paenibacillaceae</taxon>
        <taxon>Aneurinibacillus group</taxon>
        <taxon>Ammoniphilus</taxon>
    </lineage>
</organism>
<evidence type="ECO:0000259" key="1">
    <source>
        <dbReference type="Pfam" id="PF00561"/>
    </source>
</evidence>
<dbReference type="InterPro" id="IPR000073">
    <property type="entry name" value="AB_hydrolase_1"/>
</dbReference>
<dbReference type="GO" id="GO:0003824">
    <property type="term" value="F:catalytic activity"/>
    <property type="evidence" value="ECO:0007669"/>
    <property type="project" value="InterPro"/>
</dbReference>
<evidence type="ECO:0000313" key="3">
    <source>
        <dbReference type="Proteomes" id="UP000284219"/>
    </source>
</evidence>
<dbReference type="PRINTS" id="PR00412">
    <property type="entry name" value="EPOXHYDRLASE"/>
</dbReference>
<reference evidence="2 3" key="1">
    <citation type="submission" date="2016-08" db="EMBL/GenBank/DDBJ databases">
        <title>Novel Firmicute Genomes.</title>
        <authorList>
            <person name="Poppleton D.I."/>
            <person name="Gribaldo S."/>
        </authorList>
    </citation>
    <scope>NUCLEOTIDE SEQUENCE [LARGE SCALE GENOMIC DNA]</scope>
    <source>
        <strain evidence="2 3">RAOx-1</strain>
    </source>
</reference>
<name>A0A419SK37_9BACL</name>
<proteinExistence type="predicted"/>